<dbReference type="GO" id="GO:0019104">
    <property type="term" value="F:DNA N-glycosylase activity"/>
    <property type="evidence" value="ECO:0007669"/>
    <property type="project" value="UniProtKB-ARBA"/>
</dbReference>
<evidence type="ECO:0000256" key="6">
    <source>
        <dbReference type="ARBA" id="ARBA00022801"/>
    </source>
</evidence>
<dbReference type="InterPro" id="IPR036895">
    <property type="entry name" value="Uracil-DNA_glycosylase-like_sf"/>
</dbReference>
<dbReference type="Gene3D" id="3.40.50.300">
    <property type="entry name" value="P-loop containing nucleotide triphosphate hydrolases"/>
    <property type="match status" value="1"/>
</dbReference>
<evidence type="ECO:0000256" key="7">
    <source>
        <dbReference type="ARBA" id="ARBA00022806"/>
    </source>
</evidence>
<reference evidence="14" key="2">
    <citation type="journal article" date="2021" name="Genome Biol. Evol.">
        <title>Developing a high-quality reference genome for a parasitic bivalve with doubly uniparental inheritance (Bivalvia: Unionida).</title>
        <authorList>
            <person name="Smith C.H."/>
        </authorList>
    </citation>
    <scope>NUCLEOTIDE SEQUENCE</scope>
    <source>
        <strain evidence="14">CHS0354</strain>
        <tissue evidence="14">Mantle</tissue>
    </source>
</reference>
<dbReference type="AlphaFoldDB" id="A0AAE0W8D9"/>
<dbReference type="InterPro" id="IPR027417">
    <property type="entry name" value="P-loop_NTPase"/>
</dbReference>
<dbReference type="Gene3D" id="1.10.860.10">
    <property type="entry name" value="DNAb Helicase, Chain A"/>
    <property type="match status" value="1"/>
</dbReference>
<dbReference type="GO" id="GO:0003677">
    <property type="term" value="F:DNA binding"/>
    <property type="evidence" value="ECO:0007669"/>
    <property type="project" value="UniProtKB-UniRule"/>
</dbReference>
<evidence type="ECO:0000259" key="13">
    <source>
        <dbReference type="PROSITE" id="PS51199"/>
    </source>
</evidence>
<dbReference type="EMBL" id="JAEAOA010000085">
    <property type="protein sequence ID" value="KAK3604889.1"/>
    <property type="molecule type" value="Genomic_DNA"/>
</dbReference>
<evidence type="ECO:0000256" key="5">
    <source>
        <dbReference type="ARBA" id="ARBA00022741"/>
    </source>
</evidence>
<keyword evidence="7 12" id="KW-0347">Helicase</keyword>
<comment type="catalytic activity">
    <reaction evidence="11 12">
        <text>ATP + H2O = ADP + phosphate + H(+)</text>
        <dbReference type="Rhea" id="RHEA:13065"/>
        <dbReference type="ChEBI" id="CHEBI:15377"/>
        <dbReference type="ChEBI" id="CHEBI:15378"/>
        <dbReference type="ChEBI" id="CHEBI:30616"/>
        <dbReference type="ChEBI" id="CHEBI:43474"/>
        <dbReference type="ChEBI" id="CHEBI:456216"/>
        <dbReference type="EC" id="5.6.2.3"/>
    </reaction>
</comment>
<dbReference type="PROSITE" id="PS51199">
    <property type="entry name" value="SF4_HELICASE"/>
    <property type="match status" value="1"/>
</dbReference>
<dbReference type="Pfam" id="PF00772">
    <property type="entry name" value="DnaB"/>
    <property type="match status" value="1"/>
</dbReference>
<name>A0AAE0W8D9_9BIVA</name>
<evidence type="ECO:0000256" key="1">
    <source>
        <dbReference type="ARBA" id="ARBA00006521"/>
    </source>
</evidence>
<dbReference type="InterPro" id="IPR036185">
    <property type="entry name" value="DNA_heli_DnaB-like_N_sf"/>
</dbReference>
<evidence type="ECO:0000256" key="3">
    <source>
        <dbReference type="ARBA" id="ARBA00022515"/>
    </source>
</evidence>
<dbReference type="SUPFAM" id="SSF48024">
    <property type="entry name" value="N-terminal domain of DnaB helicase"/>
    <property type="match status" value="1"/>
</dbReference>
<dbReference type="InterPro" id="IPR007694">
    <property type="entry name" value="DNA_helicase_DnaB-like_C"/>
</dbReference>
<dbReference type="SMART" id="SM00987">
    <property type="entry name" value="UreE_C"/>
    <property type="match status" value="1"/>
</dbReference>
<dbReference type="InterPro" id="IPR005122">
    <property type="entry name" value="Uracil-DNA_glycosylase-like"/>
</dbReference>
<dbReference type="InterPro" id="IPR007693">
    <property type="entry name" value="DNA_helicase_DnaB-like_N"/>
</dbReference>
<dbReference type="CDD" id="cd00984">
    <property type="entry name" value="DnaB_C"/>
    <property type="match status" value="1"/>
</dbReference>
<sequence length="629" mass="70101">MNTSNSSAPEEVDISAWTSLEDIYASAKKCLKCSLGHSRKNVVFGSGSGKCGLVIIGEAPGADEDEKGLPFVGKSGKLLTELLQLIHFTRDEVYIANVIKCRPPQNRRPEREEIASCFPYLKRQMELIKPKGSTNGYDKQGRKLPSSKEMEQNVLASILINGESIEKAILVFAEDRDKVFYYSSHQNIFSSMYSLYSKKDPIDVETVAVELEKRNLLANVGGVYELASLSNKVATSANVEYYARIVKEKFLYRKMINLCAEVSGTAYEEKKDVFELIEQASKNIFEISQSSVRKRASLVRELLKHSIEKILDLQNRKSSVIGISSGFVGIDQLTAGFQDSDLIIVAARPSTGKTALALAFARNAAVENRKSVLFFSLEMNEQQLAMRLLCAEARADAQKVRTGKVTNDEVNRIINKIDALAESELFIDDTPSISIIELMAKARRMKQEKNISMIVVDYLQLVSPVRDMKANREQEIAQISRSLKALAKELNIPVIALAQLNRSIDQRGTSEKRPQLSDLRESGSIEQDSDVVIFLSRPETYGITEFPDGSSTKDVIEVIIGKQRNGPIGDVKLKFIKQYGRFESLTTIYSASDLQSPYETERANLSAKKVEDDMISDAEKNFDASDAPF</sequence>
<dbReference type="SUPFAM" id="SSF52141">
    <property type="entry name" value="Uracil-DNA glycosylase-like"/>
    <property type="match status" value="1"/>
</dbReference>
<dbReference type="GO" id="GO:0005829">
    <property type="term" value="C:cytosol"/>
    <property type="evidence" value="ECO:0007669"/>
    <property type="project" value="TreeGrafter"/>
</dbReference>
<dbReference type="GO" id="GO:0006269">
    <property type="term" value="P:DNA replication, synthesis of primer"/>
    <property type="evidence" value="ECO:0007669"/>
    <property type="project" value="UniProtKB-UniRule"/>
</dbReference>
<dbReference type="CDD" id="cd10030">
    <property type="entry name" value="UDG-F4_TTUDGA_SPO1dp_like"/>
    <property type="match status" value="1"/>
</dbReference>
<evidence type="ECO:0000256" key="12">
    <source>
        <dbReference type="RuleBase" id="RU362085"/>
    </source>
</evidence>
<comment type="caution">
    <text evidence="14">The sequence shown here is derived from an EMBL/GenBank/DDBJ whole genome shotgun (WGS) entry which is preliminary data.</text>
</comment>
<dbReference type="PANTHER" id="PTHR30153">
    <property type="entry name" value="REPLICATIVE DNA HELICASE DNAB"/>
    <property type="match status" value="1"/>
</dbReference>
<evidence type="ECO:0000256" key="4">
    <source>
        <dbReference type="ARBA" id="ARBA00022705"/>
    </source>
</evidence>
<evidence type="ECO:0000256" key="9">
    <source>
        <dbReference type="ARBA" id="ARBA00023125"/>
    </source>
</evidence>
<dbReference type="PANTHER" id="PTHR30153:SF2">
    <property type="entry name" value="REPLICATIVE DNA HELICASE"/>
    <property type="match status" value="1"/>
</dbReference>
<keyword evidence="3 12" id="KW-0639">Primosome</keyword>
<keyword evidence="8 12" id="KW-0067">ATP-binding</keyword>
<dbReference type="Gene3D" id="3.40.470.10">
    <property type="entry name" value="Uracil-DNA glycosylase-like domain"/>
    <property type="match status" value="1"/>
</dbReference>
<dbReference type="SUPFAM" id="SSF52540">
    <property type="entry name" value="P-loop containing nucleoside triphosphate hydrolases"/>
    <property type="match status" value="1"/>
</dbReference>
<keyword evidence="9 12" id="KW-0238">DNA-binding</keyword>
<evidence type="ECO:0000256" key="8">
    <source>
        <dbReference type="ARBA" id="ARBA00022840"/>
    </source>
</evidence>
<dbReference type="SMART" id="SM00382">
    <property type="entry name" value="AAA"/>
    <property type="match status" value="1"/>
</dbReference>
<evidence type="ECO:0000256" key="2">
    <source>
        <dbReference type="ARBA" id="ARBA00008428"/>
    </source>
</evidence>
<dbReference type="InterPro" id="IPR016136">
    <property type="entry name" value="DNA_helicase_N/primase_C"/>
</dbReference>
<dbReference type="InterPro" id="IPR003593">
    <property type="entry name" value="AAA+_ATPase"/>
</dbReference>
<keyword evidence="10" id="KW-0413">Isomerase</keyword>
<dbReference type="GO" id="GO:0005524">
    <property type="term" value="F:ATP binding"/>
    <property type="evidence" value="ECO:0007669"/>
    <property type="project" value="UniProtKB-UniRule"/>
</dbReference>
<protein>
    <recommendedName>
        <fullName evidence="12">Replicative DNA helicase</fullName>
        <ecNumber evidence="12">5.6.2.3</ecNumber>
    </recommendedName>
</protein>
<evidence type="ECO:0000313" key="15">
    <source>
        <dbReference type="Proteomes" id="UP001195483"/>
    </source>
</evidence>
<accession>A0AAE0W8D9</accession>
<keyword evidence="6 12" id="KW-0378">Hydrolase</keyword>
<keyword evidence="5 12" id="KW-0547">Nucleotide-binding</keyword>
<dbReference type="NCBIfam" id="TIGR00758">
    <property type="entry name" value="UDG_fam4"/>
    <property type="match status" value="1"/>
</dbReference>
<dbReference type="Pfam" id="PF03167">
    <property type="entry name" value="UDG"/>
    <property type="match status" value="1"/>
</dbReference>
<dbReference type="InterPro" id="IPR007692">
    <property type="entry name" value="DNA_helicase_DnaB"/>
</dbReference>
<organism evidence="14 15">
    <name type="scientific">Potamilus streckersoni</name>
    <dbReference type="NCBI Taxonomy" id="2493646"/>
    <lineage>
        <taxon>Eukaryota</taxon>
        <taxon>Metazoa</taxon>
        <taxon>Spiralia</taxon>
        <taxon>Lophotrochozoa</taxon>
        <taxon>Mollusca</taxon>
        <taxon>Bivalvia</taxon>
        <taxon>Autobranchia</taxon>
        <taxon>Heteroconchia</taxon>
        <taxon>Palaeoheterodonta</taxon>
        <taxon>Unionida</taxon>
        <taxon>Unionoidea</taxon>
        <taxon>Unionidae</taxon>
        <taxon>Ambleminae</taxon>
        <taxon>Lampsilini</taxon>
        <taxon>Potamilus</taxon>
    </lineage>
</organism>
<dbReference type="NCBIfam" id="TIGR00665">
    <property type="entry name" value="DnaB"/>
    <property type="match status" value="1"/>
</dbReference>
<evidence type="ECO:0000313" key="14">
    <source>
        <dbReference type="EMBL" id="KAK3604889.1"/>
    </source>
</evidence>
<comment type="similarity">
    <text evidence="2 12">Belongs to the helicase family. DnaB subfamily.</text>
</comment>
<dbReference type="SMART" id="SM00986">
    <property type="entry name" value="UDG"/>
    <property type="match status" value="1"/>
</dbReference>
<gene>
    <name evidence="14" type="ORF">CHS0354_000552</name>
</gene>
<evidence type="ECO:0000256" key="10">
    <source>
        <dbReference type="ARBA" id="ARBA00023235"/>
    </source>
</evidence>
<evidence type="ECO:0000256" key="11">
    <source>
        <dbReference type="ARBA" id="ARBA00048954"/>
    </source>
</evidence>
<comment type="similarity">
    <text evidence="1">Belongs to the uracil-DNA glycosylase (UDG) superfamily. Type 4 (UDGa) family.</text>
</comment>
<dbReference type="InterPro" id="IPR005273">
    <property type="entry name" value="Ura-DNA_glyco_family4"/>
</dbReference>
<proteinExistence type="inferred from homology"/>
<comment type="function">
    <text evidence="12">The main replicative DNA helicase, it participates in initiation and elongation during chromosome replication. Travels ahead of the DNA replisome, separating dsDNA into templates for DNA synthesis. A processive ATP-dependent 5'-3' DNA helicase it has DNA-dependent ATPase activity.</text>
</comment>
<keyword evidence="4 12" id="KW-0235">DNA replication</keyword>
<feature type="domain" description="SF4 helicase" evidence="13">
    <location>
        <begin position="316"/>
        <end position="589"/>
    </location>
</feature>
<dbReference type="EC" id="5.6.2.3" evidence="12"/>
<keyword evidence="15" id="KW-1185">Reference proteome</keyword>
<reference evidence="14" key="3">
    <citation type="submission" date="2023-05" db="EMBL/GenBank/DDBJ databases">
        <authorList>
            <person name="Smith C.H."/>
        </authorList>
    </citation>
    <scope>NUCLEOTIDE SEQUENCE</scope>
    <source>
        <strain evidence="14">CHS0354</strain>
        <tissue evidence="14">Mantle</tissue>
    </source>
</reference>
<reference evidence="14" key="1">
    <citation type="journal article" date="2021" name="Genome Biol. Evol.">
        <title>A High-Quality Reference Genome for a Parasitic Bivalve with Doubly Uniparental Inheritance (Bivalvia: Unionida).</title>
        <authorList>
            <person name="Smith C.H."/>
        </authorList>
    </citation>
    <scope>NUCLEOTIDE SEQUENCE</scope>
    <source>
        <strain evidence="14">CHS0354</strain>
    </source>
</reference>
<dbReference type="GO" id="GO:0043139">
    <property type="term" value="F:5'-3' DNA helicase activity"/>
    <property type="evidence" value="ECO:0007669"/>
    <property type="project" value="UniProtKB-EC"/>
</dbReference>
<dbReference type="Proteomes" id="UP001195483">
    <property type="component" value="Unassembled WGS sequence"/>
</dbReference>
<dbReference type="Pfam" id="PF03796">
    <property type="entry name" value="DnaB_C"/>
    <property type="match status" value="1"/>
</dbReference>